<dbReference type="KEGG" id="dhe:111598299"/>
<dbReference type="RefSeq" id="XP_023169254.1">
    <property type="nucleotide sequence ID" value="XM_023313486.2"/>
</dbReference>
<feature type="region of interest" description="Disordered" evidence="1">
    <location>
        <begin position="29"/>
        <end position="50"/>
    </location>
</feature>
<dbReference type="OMA" id="KCHQYCK"/>
<reference evidence="4" key="1">
    <citation type="submission" date="2025-08" db="UniProtKB">
        <authorList>
            <consortium name="RefSeq"/>
        </authorList>
    </citation>
    <scope>IDENTIFICATION</scope>
    <source>
        <strain evidence="4">15085-1641.00</strain>
        <tissue evidence="4">Whole body</tissue>
    </source>
</reference>
<evidence type="ECO:0000256" key="2">
    <source>
        <dbReference type="SAM" id="SignalP"/>
    </source>
</evidence>
<dbReference type="GeneID" id="111598299"/>
<accession>A0A6J1LQT5</accession>
<feature type="chain" id="PRO_5026875943" evidence="2">
    <location>
        <begin position="25"/>
        <end position="119"/>
    </location>
</feature>
<protein>
    <submittedName>
        <fullName evidence="4">Uncharacterized protein LOC111598299</fullName>
    </submittedName>
</protein>
<feature type="signal peptide" evidence="2">
    <location>
        <begin position="1"/>
        <end position="24"/>
    </location>
</feature>
<keyword evidence="3" id="KW-1185">Reference proteome</keyword>
<name>A0A6J1LQT5_DROHY</name>
<evidence type="ECO:0000256" key="1">
    <source>
        <dbReference type="SAM" id="MobiDB-lite"/>
    </source>
</evidence>
<evidence type="ECO:0000313" key="4">
    <source>
        <dbReference type="RefSeq" id="XP_023169254.1"/>
    </source>
</evidence>
<sequence>MRLLQIVLLCLGLWLSLCPLPGNARRLQQREASAAPEPAQNAELEVDESGQSQEFVSDATTTAKPLGIVSIKSRAIAMDRALCQEQSRYHPHFPKCFQYCKRLDHWIGQCWRESCHCIS</sequence>
<gene>
    <name evidence="4" type="primary">LOC111598299</name>
</gene>
<dbReference type="Proteomes" id="UP000504633">
    <property type="component" value="Unplaced"/>
</dbReference>
<evidence type="ECO:0000313" key="3">
    <source>
        <dbReference type="Proteomes" id="UP000504633"/>
    </source>
</evidence>
<proteinExistence type="predicted"/>
<organism evidence="3 4">
    <name type="scientific">Drosophila hydei</name>
    <name type="common">Fruit fly</name>
    <dbReference type="NCBI Taxonomy" id="7224"/>
    <lineage>
        <taxon>Eukaryota</taxon>
        <taxon>Metazoa</taxon>
        <taxon>Ecdysozoa</taxon>
        <taxon>Arthropoda</taxon>
        <taxon>Hexapoda</taxon>
        <taxon>Insecta</taxon>
        <taxon>Pterygota</taxon>
        <taxon>Neoptera</taxon>
        <taxon>Endopterygota</taxon>
        <taxon>Diptera</taxon>
        <taxon>Brachycera</taxon>
        <taxon>Muscomorpha</taxon>
        <taxon>Ephydroidea</taxon>
        <taxon>Drosophilidae</taxon>
        <taxon>Drosophila</taxon>
    </lineage>
</organism>
<dbReference type="AlphaFoldDB" id="A0A6J1LQT5"/>
<keyword evidence="2" id="KW-0732">Signal</keyword>
<dbReference type="OrthoDB" id="8040481at2759"/>